<accession>A0ABV0THT6</accession>
<dbReference type="EMBL" id="JAHRIQ010030080">
    <property type="protein sequence ID" value="MEQ2231082.1"/>
    <property type="molecule type" value="Genomic_DNA"/>
</dbReference>
<reference evidence="1 2" key="1">
    <citation type="submission" date="2021-06" db="EMBL/GenBank/DDBJ databases">
        <authorList>
            <person name="Palmer J.M."/>
        </authorList>
    </citation>
    <scope>NUCLEOTIDE SEQUENCE [LARGE SCALE GENOMIC DNA]</scope>
    <source>
        <strain evidence="2">if_2019</strain>
        <tissue evidence="1">Muscle</tissue>
    </source>
</reference>
<dbReference type="Proteomes" id="UP001482620">
    <property type="component" value="Unassembled WGS sequence"/>
</dbReference>
<keyword evidence="2" id="KW-1185">Reference proteome</keyword>
<comment type="caution">
    <text evidence="1">The sequence shown here is derived from an EMBL/GenBank/DDBJ whole genome shotgun (WGS) entry which is preliminary data.</text>
</comment>
<gene>
    <name evidence="1" type="ORF">ILYODFUR_035688</name>
</gene>
<organism evidence="1 2">
    <name type="scientific">Ilyodon furcidens</name>
    <name type="common">goldbreast splitfin</name>
    <dbReference type="NCBI Taxonomy" id="33524"/>
    <lineage>
        <taxon>Eukaryota</taxon>
        <taxon>Metazoa</taxon>
        <taxon>Chordata</taxon>
        <taxon>Craniata</taxon>
        <taxon>Vertebrata</taxon>
        <taxon>Euteleostomi</taxon>
        <taxon>Actinopterygii</taxon>
        <taxon>Neopterygii</taxon>
        <taxon>Teleostei</taxon>
        <taxon>Neoteleostei</taxon>
        <taxon>Acanthomorphata</taxon>
        <taxon>Ovalentaria</taxon>
        <taxon>Atherinomorphae</taxon>
        <taxon>Cyprinodontiformes</taxon>
        <taxon>Goodeidae</taxon>
        <taxon>Ilyodon</taxon>
    </lineage>
</organism>
<proteinExistence type="predicted"/>
<sequence>MCPTYDMRACNERACPINCVLTEFSQWSDCSPCAKKQVRNSQSHESPSFLVCFILPDSKLIGFEEGGLTKSTKETEKNRLVLKNLTRTSQRSLVIKKYYFMHMDFTEM</sequence>
<protein>
    <submittedName>
        <fullName evidence="1">Uncharacterized protein</fullName>
    </submittedName>
</protein>
<name>A0ABV0THT6_9TELE</name>
<evidence type="ECO:0000313" key="2">
    <source>
        <dbReference type="Proteomes" id="UP001482620"/>
    </source>
</evidence>
<evidence type="ECO:0000313" key="1">
    <source>
        <dbReference type="EMBL" id="MEQ2231082.1"/>
    </source>
</evidence>